<dbReference type="EMBL" id="JAPQKQ010000005">
    <property type="protein sequence ID" value="KAJ5195834.1"/>
    <property type="molecule type" value="Genomic_DNA"/>
</dbReference>
<evidence type="ECO:0000313" key="1">
    <source>
        <dbReference type="EMBL" id="KAJ5195834.1"/>
    </source>
</evidence>
<proteinExistence type="predicted"/>
<dbReference type="Proteomes" id="UP001150942">
    <property type="component" value="Unassembled WGS sequence"/>
</dbReference>
<name>A0A9W9MBL3_9EURO</name>
<protein>
    <submittedName>
        <fullName evidence="1">Uncharacterized protein</fullName>
    </submittedName>
</protein>
<comment type="caution">
    <text evidence="1">The sequence shown here is derived from an EMBL/GenBank/DDBJ whole genome shotgun (WGS) entry which is preliminary data.</text>
</comment>
<evidence type="ECO:0000313" key="2">
    <source>
        <dbReference type="Proteomes" id="UP001150942"/>
    </source>
</evidence>
<accession>A0A9W9MBL3</accession>
<organism evidence="1 2">
    <name type="scientific">Penicillium cf. viridicatum</name>
    <dbReference type="NCBI Taxonomy" id="2972119"/>
    <lineage>
        <taxon>Eukaryota</taxon>
        <taxon>Fungi</taxon>
        <taxon>Dikarya</taxon>
        <taxon>Ascomycota</taxon>
        <taxon>Pezizomycotina</taxon>
        <taxon>Eurotiomycetes</taxon>
        <taxon>Eurotiomycetidae</taxon>
        <taxon>Eurotiales</taxon>
        <taxon>Aspergillaceae</taxon>
        <taxon>Penicillium</taxon>
    </lineage>
</organism>
<dbReference type="AlphaFoldDB" id="A0A9W9MBL3"/>
<dbReference type="PANTHER" id="PTHR35186">
    <property type="entry name" value="ANK_REP_REGION DOMAIN-CONTAINING PROTEIN"/>
    <property type="match status" value="1"/>
</dbReference>
<sequence length="131" mass="15258">DSIRVGYDEETVTTLIENPQGAGWNDLSLQKALLRKLRRNYTPAVYDDLLGKIDAANTILRTLIDKANRQERRARQTPWTRVLKRYQRERKHTESVLQTIGGTPWRCHCREHHCVHLRLQPCILMPGKDSS</sequence>
<feature type="non-terminal residue" evidence="1">
    <location>
        <position position="1"/>
    </location>
</feature>
<dbReference type="PANTHER" id="PTHR35186:SF4">
    <property type="entry name" value="PRION-INHIBITION AND PROPAGATION HELO DOMAIN-CONTAINING PROTEIN"/>
    <property type="match status" value="1"/>
</dbReference>
<keyword evidence="2" id="KW-1185">Reference proteome</keyword>
<reference evidence="1" key="1">
    <citation type="submission" date="2022-11" db="EMBL/GenBank/DDBJ databases">
        <authorList>
            <person name="Petersen C."/>
        </authorList>
    </citation>
    <scope>NUCLEOTIDE SEQUENCE</scope>
    <source>
        <strain evidence="1">IBT 20477</strain>
    </source>
</reference>
<reference evidence="1" key="2">
    <citation type="journal article" date="2023" name="IMA Fungus">
        <title>Comparative genomic study of the Penicillium genus elucidates a diverse pangenome and 15 lateral gene transfer events.</title>
        <authorList>
            <person name="Petersen C."/>
            <person name="Sorensen T."/>
            <person name="Nielsen M.R."/>
            <person name="Sondergaard T.E."/>
            <person name="Sorensen J.L."/>
            <person name="Fitzpatrick D.A."/>
            <person name="Frisvad J.C."/>
            <person name="Nielsen K.L."/>
        </authorList>
    </citation>
    <scope>NUCLEOTIDE SEQUENCE</scope>
    <source>
        <strain evidence="1">IBT 20477</strain>
    </source>
</reference>
<gene>
    <name evidence="1" type="ORF">N7449_006313</name>
</gene>